<name>A0A062UTE6_9EURY</name>
<comment type="caution">
    <text evidence="2">The sequence shown here is derived from an EMBL/GenBank/DDBJ whole genome shotgun (WGS) entry which is preliminary data.</text>
</comment>
<dbReference type="EMBL" id="JMIY01000009">
    <property type="protein sequence ID" value="KCZ70321.1"/>
    <property type="molecule type" value="Genomic_DNA"/>
</dbReference>
<proteinExistence type="predicted"/>
<evidence type="ECO:0000256" key="1">
    <source>
        <dbReference type="SAM" id="MobiDB-lite"/>
    </source>
</evidence>
<feature type="region of interest" description="Disordered" evidence="1">
    <location>
        <begin position="1"/>
        <end position="50"/>
    </location>
</feature>
<evidence type="ECO:0000313" key="3">
    <source>
        <dbReference type="Proteomes" id="UP000027153"/>
    </source>
</evidence>
<protein>
    <submittedName>
        <fullName evidence="2">Uncharacterized protein</fullName>
    </submittedName>
</protein>
<dbReference type="AlphaFoldDB" id="A0A062UTE6"/>
<organism evidence="2 3">
    <name type="scientific">Candidatus Methanoperedens nitratireducens</name>
    <dbReference type="NCBI Taxonomy" id="1392998"/>
    <lineage>
        <taxon>Archaea</taxon>
        <taxon>Methanobacteriati</taxon>
        <taxon>Methanobacteriota</taxon>
        <taxon>Stenosarchaea group</taxon>
        <taxon>Methanomicrobia</taxon>
        <taxon>Methanosarcinales</taxon>
        <taxon>ANME-2 cluster</taxon>
        <taxon>Candidatus Methanoperedentaceae</taxon>
        <taxon>Candidatus Methanoperedens</taxon>
    </lineage>
</organism>
<sequence>MSDVYENIWENRKHKPPKREEKKLPEAKMPSSDHDRLKDSIERRRKKYMG</sequence>
<keyword evidence="3" id="KW-1185">Reference proteome</keyword>
<gene>
    <name evidence="2" type="ORF">ANME2D_03437</name>
</gene>
<accession>A0A062UTE6</accession>
<dbReference type="Proteomes" id="UP000027153">
    <property type="component" value="Unassembled WGS sequence"/>
</dbReference>
<feature type="compositionally biased region" description="Basic and acidic residues" evidence="1">
    <location>
        <begin position="18"/>
        <end position="42"/>
    </location>
</feature>
<evidence type="ECO:0000313" key="2">
    <source>
        <dbReference type="EMBL" id="KCZ70321.1"/>
    </source>
</evidence>
<dbReference type="RefSeq" id="WP_157834187.1">
    <property type="nucleotide sequence ID" value="NZ_JMIY01000009.1"/>
</dbReference>
<reference evidence="2 3" key="1">
    <citation type="journal article" date="2013" name="Nature">
        <title>Anaerobic oxidation of methane coupled to nitrate reduction in a novel archaeal lineage.</title>
        <authorList>
            <person name="Haroon M.F."/>
            <person name="Hu S."/>
            <person name="Shi Y."/>
            <person name="Imelfort M."/>
            <person name="Keller J."/>
            <person name="Hugenholtz P."/>
            <person name="Yuan Z."/>
            <person name="Tyson G.W."/>
        </authorList>
    </citation>
    <scope>NUCLEOTIDE SEQUENCE [LARGE SCALE GENOMIC DNA]</scope>
    <source>
        <strain evidence="2 3">ANME-2d</strain>
    </source>
</reference>